<reference evidence="2 3" key="1">
    <citation type="submission" date="2018-04" db="EMBL/GenBank/DDBJ databases">
        <authorList>
            <person name="Huttner S."/>
            <person name="Dainat J."/>
        </authorList>
    </citation>
    <scope>NUCLEOTIDE SEQUENCE [LARGE SCALE GENOMIC DNA]</scope>
</reference>
<dbReference type="Proteomes" id="UP000289323">
    <property type="component" value="Unassembled WGS sequence"/>
</dbReference>
<organism evidence="2 3">
    <name type="scientific">Thermothielavioides terrestris</name>
    <dbReference type="NCBI Taxonomy" id="2587410"/>
    <lineage>
        <taxon>Eukaryota</taxon>
        <taxon>Fungi</taxon>
        <taxon>Dikarya</taxon>
        <taxon>Ascomycota</taxon>
        <taxon>Pezizomycotina</taxon>
        <taxon>Sordariomycetes</taxon>
        <taxon>Sordariomycetidae</taxon>
        <taxon>Sordariales</taxon>
        <taxon>Chaetomiaceae</taxon>
        <taxon>Thermothielavioides</taxon>
    </lineage>
</organism>
<dbReference type="InterPro" id="IPR038694">
    <property type="entry name" value="DUF427_sf"/>
</dbReference>
<gene>
    <name evidence="2" type="ORF">TT172_LOCUS2348</name>
</gene>
<proteinExistence type="predicted"/>
<dbReference type="EMBL" id="OUUZ01000002">
    <property type="protein sequence ID" value="SPQ19929.1"/>
    <property type="molecule type" value="Genomic_DNA"/>
</dbReference>
<dbReference type="PANTHER" id="PTHR34310:SF5">
    <property type="entry name" value="DUF427 DOMAIN PROTEIN (AFU_ORTHOLOGUE AFUA_3G02220)"/>
    <property type="match status" value="1"/>
</dbReference>
<name>A0A3S4BH51_9PEZI</name>
<sequence length="102" mass="11264">MVSGKATAEVNGTVIAEATEWEEVEGNVYFPPASVKQEYLHKSDLKTTCGWKGVASYYTIKVNGTERPNAAWYYPEPKEAAANIKDHVAFYTSKVNVSKETA</sequence>
<dbReference type="Pfam" id="PF04248">
    <property type="entry name" value="NTP_transf_9"/>
    <property type="match status" value="1"/>
</dbReference>
<evidence type="ECO:0000259" key="1">
    <source>
        <dbReference type="Pfam" id="PF04248"/>
    </source>
</evidence>
<evidence type="ECO:0000313" key="3">
    <source>
        <dbReference type="Proteomes" id="UP000289323"/>
    </source>
</evidence>
<dbReference type="Gene3D" id="2.170.150.40">
    <property type="entry name" value="Domain of unknown function (DUF427)"/>
    <property type="match status" value="1"/>
</dbReference>
<dbReference type="InterPro" id="IPR007361">
    <property type="entry name" value="DUF427"/>
</dbReference>
<protein>
    <submittedName>
        <fullName evidence="2">E8306269-8795-4afa-b86d-95f84eae4c5e</fullName>
    </submittedName>
</protein>
<dbReference type="AlphaFoldDB" id="A0A3S4BH51"/>
<accession>A0A3S4BH51</accession>
<dbReference type="PANTHER" id="PTHR34310">
    <property type="entry name" value="DUF427 DOMAIN PROTEIN (AFU_ORTHOLOGUE AFUA_3G02220)"/>
    <property type="match status" value="1"/>
</dbReference>
<feature type="domain" description="DUF427" evidence="1">
    <location>
        <begin position="7"/>
        <end position="92"/>
    </location>
</feature>
<evidence type="ECO:0000313" key="2">
    <source>
        <dbReference type="EMBL" id="SPQ19929.1"/>
    </source>
</evidence>